<dbReference type="InterPro" id="IPR019382">
    <property type="entry name" value="eIF3l"/>
</dbReference>
<organism evidence="5">
    <name type="scientific">Pseudo-nitzschia australis</name>
    <dbReference type="NCBI Taxonomy" id="44445"/>
    <lineage>
        <taxon>Eukaryota</taxon>
        <taxon>Sar</taxon>
        <taxon>Stramenopiles</taxon>
        <taxon>Ochrophyta</taxon>
        <taxon>Bacillariophyta</taxon>
        <taxon>Bacillariophyceae</taxon>
        <taxon>Bacillariophycidae</taxon>
        <taxon>Bacillariales</taxon>
        <taxon>Bacillariaceae</taxon>
        <taxon>Pseudo-nitzschia</taxon>
    </lineage>
</organism>
<keyword evidence="1 4" id="KW-0963">Cytoplasm</keyword>
<keyword evidence="3 4" id="KW-0648">Protein biosynthesis</keyword>
<dbReference type="GO" id="GO:0016282">
    <property type="term" value="C:eukaryotic 43S preinitiation complex"/>
    <property type="evidence" value="ECO:0007669"/>
    <property type="project" value="UniProtKB-UniRule"/>
</dbReference>
<dbReference type="PANTHER" id="PTHR13242">
    <property type="entry name" value="EUKARYOTIC TRANSLATION INITIATION FACTOR 3"/>
    <property type="match status" value="1"/>
</dbReference>
<comment type="function">
    <text evidence="4">Component of the eukaryotic translation initiation factor 3 (eIF-3) complex, which is involved in protein synthesis of a specialized repertoire of mRNAs and, together with other initiation factors, stimulates binding of mRNA and methionyl-tRNAi to the 40S ribosome. The eIF-3 complex specifically targets and initiates translation of a subset of mRNAs involved in cell proliferation.</text>
</comment>
<reference evidence="5" key="1">
    <citation type="submission" date="2021-01" db="EMBL/GenBank/DDBJ databases">
        <authorList>
            <person name="Corre E."/>
            <person name="Pelletier E."/>
            <person name="Niang G."/>
            <person name="Scheremetjew M."/>
            <person name="Finn R."/>
            <person name="Kale V."/>
            <person name="Holt S."/>
            <person name="Cochrane G."/>
            <person name="Meng A."/>
            <person name="Brown T."/>
            <person name="Cohen L."/>
        </authorList>
    </citation>
    <scope>NUCLEOTIDE SEQUENCE</scope>
    <source>
        <strain evidence="5">10249 10 AB</strain>
    </source>
</reference>
<dbReference type="HAMAP" id="MF_03011">
    <property type="entry name" value="eIF3l"/>
    <property type="match status" value="1"/>
</dbReference>
<dbReference type="GO" id="GO:0001732">
    <property type="term" value="P:formation of cytoplasmic translation initiation complex"/>
    <property type="evidence" value="ECO:0007669"/>
    <property type="project" value="UniProtKB-UniRule"/>
</dbReference>
<evidence type="ECO:0000256" key="4">
    <source>
        <dbReference type="HAMAP-Rule" id="MF_03011"/>
    </source>
</evidence>
<sequence>MATDADIVPHALTDFVFDLYDSVTLSQLTEEQTRLYNDVFQDLSKKYFASTPWPSPTAIAVECNGDPLFLAFYRELTHRHWHAVSRPSLRERMEGWDVYRELFDELLEGAEADSTSDDPKLFILPGWAFEILHEFVYQFQGFCQFRTTLFASANKYKLLQSADSADGEGAPTPSGKRGPPHHVVENLALMQEDAAKDCWSVDTVMYYLHRLVDIGTSPKCTVPAYQYFGIFATVALSRLECLLTDYSASLGALAPVLENSTTRVVKHDQETKTFTQVIQSVFPARLSLTYHAGISFLMLRRYKDAATTVGDLCTYMQRGFKTGQIRSMPNVDQLYKNYDRMIALLAICTHICPQLNLVEESIAKTIREKHGAQMSKEAFTELFVFCAPKFVSPAIPDFVTSGSIDNVYKQQIYLFEQELKDQPAFQTLRSYLKLYTSIPTSKLINFGNKEPTLASLKLKMQQLEISNSEIPSLKEATLKSALDIQFYAEKVEGSVDEIVHVDEAEKQRRYENYFFGQATQSYDIRKTAKSIDTSL</sequence>
<gene>
    <name evidence="5" type="ORF">PAUS00366_LOCUS22611</name>
</gene>
<dbReference type="GO" id="GO:0005852">
    <property type="term" value="C:eukaryotic translation initiation factor 3 complex"/>
    <property type="evidence" value="ECO:0007669"/>
    <property type="project" value="UniProtKB-UniRule"/>
</dbReference>
<dbReference type="GO" id="GO:0003743">
    <property type="term" value="F:translation initiation factor activity"/>
    <property type="evidence" value="ECO:0007669"/>
    <property type="project" value="UniProtKB-UniRule"/>
</dbReference>
<evidence type="ECO:0000256" key="1">
    <source>
        <dbReference type="ARBA" id="ARBA00022490"/>
    </source>
</evidence>
<evidence type="ECO:0000313" key="5">
    <source>
        <dbReference type="EMBL" id="CAE0729826.1"/>
    </source>
</evidence>
<comment type="subcellular location">
    <subcellularLocation>
        <location evidence="4">Cytoplasm</location>
    </subcellularLocation>
</comment>
<dbReference type="AlphaFoldDB" id="A0A7S4AY74"/>
<keyword evidence="2 4" id="KW-0396">Initiation factor</keyword>
<comment type="similarity">
    <text evidence="4">Belongs to the eIF-3 subunit L family.</text>
</comment>
<name>A0A7S4AY74_9STRA</name>
<evidence type="ECO:0000256" key="3">
    <source>
        <dbReference type="ARBA" id="ARBA00022917"/>
    </source>
</evidence>
<dbReference type="EMBL" id="HBIX01034617">
    <property type="protein sequence ID" value="CAE0729826.1"/>
    <property type="molecule type" value="Transcribed_RNA"/>
</dbReference>
<comment type="subunit">
    <text evidence="4">Component of the eukaryotic translation initiation factor 3 (eIF-3) complex.</text>
</comment>
<dbReference type="PANTHER" id="PTHR13242:SF0">
    <property type="entry name" value="EUKARYOTIC TRANSLATION INITIATION FACTOR 3 SUBUNIT L"/>
    <property type="match status" value="1"/>
</dbReference>
<dbReference type="GO" id="GO:0033290">
    <property type="term" value="C:eukaryotic 48S preinitiation complex"/>
    <property type="evidence" value="ECO:0007669"/>
    <property type="project" value="UniProtKB-UniRule"/>
</dbReference>
<protein>
    <recommendedName>
        <fullName evidence="4">Eukaryotic translation initiation factor 3 subunit L</fullName>
        <shortName evidence="4">eIF3l</shortName>
    </recommendedName>
</protein>
<dbReference type="Pfam" id="PF10255">
    <property type="entry name" value="Paf67"/>
    <property type="match status" value="1"/>
</dbReference>
<accession>A0A7S4AY74</accession>
<evidence type="ECO:0000256" key="2">
    <source>
        <dbReference type="ARBA" id="ARBA00022540"/>
    </source>
</evidence>
<proteinExistence type="inferred from homology"/>